<comment type="catalytic activity">
    <reaction evidence="1">
        <text>ATP + protein L-histidine = ADP + protein N-phospho-L-histidine.</text>
        <dbReference type="EC" id="2.7.13.3"/>
    </reaction>
</comment>
<dbReference type="PROSITE" id="PS50109">
    <property type="entry name" value="HIS_KIN"/>
    <property type="match status" value="1"/>
</dbReference>
<keyword evidence="5" id="KW-0547">Nucleotide-binding</keyword>
<evidence type="ECO:0000256" key="4">
    <source>
        <dbReference type="ARBA" id="ARBA00022679"/>
    </source>
</evidence>
<dbReference type="EMBL" id="JADEWZ010000004">
    <property type="protein sequence ID" value="MBE9114961.1"/>
    <property type="molecule type" value="Genomic_DNA"/>
</dbReference>
<comment type="caution">
    <text evidence="12">The sequence shown here is derived from an EMBL/GenBank/DDBJ whole genome shotgun (WGS) entry which is preliminary data.</text>
</comment>
<evidence type="ECO:0000256" key="8">
    <source>
        <dbReference type="ARBA" id="ARBA00023012"/>
    </source>
</evidence>
<keyword evidence="10" id="KW-0472">Membrane</keyword>
<keyword evidence="7" id="KW-0067">ATP-binding</keyword>
<dbReference type="Pfam" id="PF02518">
    <property type="entry name" value="HATPase_c"/>
    <property type="match status" value="1"/>
</dbReference>
<accession>A0A8J7B761</accession>
<name>A0A8J7B761_9CYAN</name>
<dbReference type="CDD" id="cd00082">
    <property type="entry name" value="HisKA"/>
    <property type="match status" value="1"/>
</dbReference>
<keyword evidence="13" id="KW-1185">Reference proteome</keyword>
<dbReference type="Proteomes" id="UP000654482">
    <property type="component" value="Unassembled WGS sequence"/>
</dbReference>
<keyword evidence="9" id="KW-0175">Coiled coil</keyword>
<dbReference type="GO" id="GO:0000155">
    <property type="term" value="F:phosphorelay sensor kinase activity"/>
    <property type="evidence" value="ECO:0007669"/>
    <property type="project" value="InterPro"/>
</dbReference>
<dbReference type="SMART" id="SM00387">
    <property type="entry name" value="HATPase_c"/>
    <property type="match status" value="1"/>
</dbReference>
<keyword evidence="6 12" id="KW-0418">Kinase</keyword>
<dbReference type="SUPFAM" id="SSF55874">
    <property type="entry name" value="ATPase domain of HSP90 chaperone/DNA topoisomerase II/histidine kinase"/>
    <property type="match status" value="1"/>
</dbReference>
<evidence type="ECO:0000256" key="2">
    <source>
        <dbReference type="ARBA" id="ARBA00012438"/>
    </source>
</evidence>
<evidence type="ECO:0000259" key="11">
    <source>
        <dbReference type="PROSITE" id="PS50109"/>
    </source>
</evidence>
<dbReference type="AlphaFoldDB" id="A0A8J7B761"/>
<feature type="domain" description="Histidine kinase" evidence="11">
    <location>
        <begin position="190"/>
        <end position="441"/>
    </location>
</feature>
<dbReference type="Gene3D" id="1.10.287.130">
    <property type="match status" value="1"/>
</dbReference>
<keyword evidence="4" id="KW-0808">Transferase</keyword>
<evidence type="ECO:0000256" key="3">
    <source>
        <dbReference type="ARBA" id="ARBA00022553"/>
    </source>
</evidence>
<evidence type="ECO:0000256" key="7">
    <source>
        <dbReference type="ARBA" id="ARBA00022840"/>
    </source>
</evidence>
<keyword evidence="3" id="KW-0597">Phosphoprotein</keyword>
<dbReference type="PRINTS" id="PR00344">
    <property type="entry name" value="BCTRLSENSOR"/>
</dbReference>
<dbReference type="InterPro" id="IPR003594">
    <property type="entry name" value="HATPase_dom"/>
</dbReference>
<dbReference type="InterPro" id="IPR005467">
    <property type="entry name" value="His_kinase_dom"/>
</dbReference>
<feature type="transmembrane region" description="Helical" evidence="10">
    <location>
        <begin position="34"/>
        <end position="52"/>
    </location>
</feature>
<keyword evidence="8" id="KW-0902">Two-component regulatory system</keyword>
<evidence type="ECO:0000256" key="1">
    <source>
        <dbReference type="ARBA" id="ARBA00000085"/>
    </source>
</evidence>
<evidence type="ECO:0000256" key="6">
    <source>
        <dbReference type="ARBA" id="ARBA00022777"/>
    </source>
</evidence>
<evidence type="ECO:0000313" key="12">
    <source>
        <dbReference type="EMBL" id="MBE9114961.1"/>
    </source>
</evidence>
<dbReference type="InterPro" id="IPR036097">
    <property type="entry name" value="HisK_dim/P_sf"/>
</dbReference>
<dbReference type="PANTHER" id="PTHR43065">
    <property type="entry name" value="SENSOR HISTIDINE KINASE"/>
    <property type="match status" value="1"/>
</dbReference>
<dbReference type="RefSeq" id="WP_194028057.1">
    <property type="nucleotide sequence ID" value="NZ_JADEWZ010000004.1"/>
</dbReference>
<dbReference type="InterPro" id="IPR036890">
    <property type="entry name" value="HATPase_C_sf"/>
</dbReference>
<evidence type="ECO:0000313" key="13">
    <source>
        <dbReference type="Proteomes" id="UP000654482"/>
    </source>
</evidence>
<keyword evidence="10" id="KW-1133">Transmembrane helix</keyword>
<dbReference type="Gene3D" id="3.30.565.10">
    <property type="entry name" value="Histidine kinase-like ATPase, C-terminal domain"/>
    <property type="match status" value="1"/>
</dbReference>
<dbReference type="EC" id="2.7.13.3" evidence="2"/>
<keyword evidence="10" id="KW-0812">Transmembrane</keyword>
<reference evidence="12" key="1">
    <citation type="submission" date="2020-10" db="EMBL/GenBank/DDBJ databases">
        <authorList>
            <person name="Castelo-Branco R."/>
            <person name="Eusebio N."/>
            <person name="Adriana R."/>
            <person name="Vieira A."/>
            <person name="Brugerolle De Fraissinette N."/>
            <person name="Rezende De Castro R."/>
            <person name="Schneider M.P."/>
            <person name="Vasconcelos V."/>
            <person name="Leao P.N."/>
        </authorList>
    </citation>
    <scope>NUCLEOTIDE SEQUENCE</scope>
    <source>
        <strain evidence="12">LEGE 07157</strain>
    </source>
</reference>
<dbReference type="InterPro" id="IPR058544">
    <property type="entry name" value="ETR1_N"/>
</dbReference>
<dbReference type="PANTHER" id="PTHR43065:SF10">
    <property type="entry name" value="PEROXIDE STRESS-ACTIVATED HISTIDINE KINASE MAK3"/>
    <property type="match status" value="1"/>
</dbReference>
<dbReference type="GO" id="GO:0005524">
    <property type="term" value="F:ATP binding"/>
    <property type="evidence" value="ECO:0007669"/>
    <property type="project" value="UniProtKB-KW"/>
</dbReference>
<protein>
    <recommendedName>
        <fullName evidence="2">histidine kinase</fullName>
        <ecNumber evidence="2">2.7.13.3</ecNumber>
    </recommendedName>
</protein>
<proteinExistence type="predicted"/>
<dbReference type="Pfam" id="PF25487">
    <property type="entry name" value="ETR1_N"/>
    <property type="match status" value="1"/>
</dbReference>
<feature type="coiled-coil region" evidence="9">
    <location>
        <begin position="123"/>
        <end position="178"/>
    </location>
</feature>
<evidence type="ECO:0000256" key="5">
    <source>
        <dbReference type="ARBA" id="ARBA00022741"/>
    </source>
</evidence>
<dbReference type="InterPro" id="IPR003661">
    <property type="entry name" value="HisK_dim/P_dom"/>
</dbReference>
<dbReference type="InterPro" id="IPR004358">
    <property type="entry name" value="Sig_transdc_His_kin-like_C"/>
</dbReference>
<evidence type="ECO:0000256" key="10">
    <source>
        <dbReference type="SAM" id="Phobius"/>
    </source>
</evidence>
<evidence type="ECO:0000256" key="9">
    <source>
        <dbReference type="SAM" id="Coils"/>
    </source>
</evidence>
<gene>
    <name evidence="12" type="ORF">IQ249_03520</name>
</gene>
<sequence>MENLAQFFNSPFIPHGHCYLWKPSLVWLHVGSDALIAITYYSIPLLLIYLMLKREDLPFNWIFFLFGSFILFCGTGHLLEIWTLWHPDYWLSGFVKALTAAVSVLTAIELSILIPKILAIPSSAQLETANNSLTAEIKERKETEQSLERSQSQLIAKNQELKKILHELQRAKSHLLQSEKMSSLGQMVAGIAHEINNPVNFIFGNLIHAKIYTQDTLELIGLYQEHYSSPPPEISERTEDIELNFLQTDLPKLLGSMTVGAERIRNIVLALRNFSRVDKAQMEVCDIHRGLDDTLVILGNRLKAKPDRPEIKTIKEYSQIPPIECYPGQLNQVFTNLLSNAIDAIEGNFTPKNSYTLRICSKVVDKDWVEIQITDSGSGIPKQTQSRLFEAFFTTKPIGKGTGLGLSISYQIIAEQHNGIIWCQDAEDGGTQFTIKIPQKQPQEKLKKILAKSAIALELAESAV</sequence>
<organism evidence="12 13">
    <name type="scientific">Lusitaniella coriacea LEGE 07157</name>
    <dbReference type="NCBI Taxonomy" id="945747"/>
    <lineage>
        <taxon>Bacteria</taxon>
        <taxon>Bacillati</taxon>
        <taxon>Cyanobacteriota</taxon>
        <taxon>Cyanophyceae</taxon>
        <taxon>Spirulinales</taxon>
        <taxon>Lusitaniellaceae</taxon>
        <taxon>Lusitaniella</taxon>
    </lineage>
</organism>
<feature type="transmembrane region" description="Helical" evidence="10">
    <location>
        <begin position="59"/>
        <end position="79"/>
    </location>
</feature>
<dbReference type="SUPFAM" id="SSF47384">
    <property type="entry name" value="Homodimeric domain of signal transducing histidine kinase"/>
    <property type="match status" value="1"/>
</dbReference>